<evidence type="ECO:0000313" key="9">
    <source>
        <dbReference type="EMBL" id="KAL3380255.1"/>
    </source>
</evidence>
<dbReference type="FunFam" id="1.20.1310.10:FF:000021">
    <property type="entry name" value="Cullin-1, putative"/>
    <property type="match status" value="1"/>
</dbReference>
<dbReference type="SMART" id="SM00182">
    <property type="entry name" value="CULLIN"/>
    <property type="match status" value="1"/>
</dbReference>
<dbReference type="AlphaFoldDB" id="A0ABD2VGN7"/>
<dbReference type="Pfam" id="PF26557">
    <property type="entry name" value="Cullin_AB"/>
    <property type="match status" value="1"/>
</dbReference>
<name>A0ABD2VGN7_9SOLN</name>
<dbReference type="InterPro" id="IPR019559">
    <property type="entry name" value="Cullin_neddylation_domain"/>
</dbReference>
<dbReference type="SUPFAM" id="SSF75632">
    <property type="entry name" value="Cullin homology domain"/>
    <property type="match status" value="1"/>
</dbReference>
<dbReference type="InterPro" id="IPR016159">
    <property type="entry name" value="Cullin_repeat-like_dom_sf"/>
</dbReference>
<dbReference type="SUPFAM" id="SSF46785">
    <property type="entry name" value="Winged helix' DNA-binding domain"/>
    <property type="match status" value="1"/>
</dbReference>
<dbReference type="EMBL" id="JBJKTR010000001">
    <property type="protein sequence ID" value="KAL3380256.1"/>
    <property type="molecule type" value="Genomic_DNA"/>
</dbReference>
<evidence type="ECO:0000256" key="4">
    <source>
        <dbReference type="ARBA" id="ARBA00022843"/>
    </source>
</evidence>
<evidence type="ECO:0000256" key="6">
    <source>
        <dbReference type="PROSITE-ProRule" id="PRU00330"/>
    </source>
</evidence>
<dbReference type="InterPro" id="IPR001373">
    <property type="entry name" value="Cullin_N"/>
</dbReference>
<keyword evidence="3" id="KW-0833">Ubl conjugation pathway</keyword>
<dbReference type="InterPro" id="IPR036390">
    <property type="entry name" value="WH_DNA-bd_sf"/>
</dbReference>
<dbReference type="Gene3D" id="3.30.230.130">
    <property type="entry name" value="Cullin, Chain C, Domain 2"/>
    <property type="match status" value="1"/>
</dbReference>
<dbReference type="Gene3D" id="1.20.1310.10">
    <property type="entry name" value="Cullin Repeats"/>
    <property type="match status" value="4"/>
</dbReference>
<gene>
    <name evidence="9" type="ORF">AABB24_000747</name>
</gene>
<keyword evidence="10" id="KW-1185">Reference proteome</keyword>
<dbReference type="Pfam" id="PF10557">
    <property type="entry name" value="Cullin_Nedd8"/>
    <property type="match status" value="1"/>
</dbReference>
<dbReference type="FunFam" id="1.20.1310.10:FF:000013">
    <property type="entry name" value="Cullin-1 like"/>
    <property type="match status" value="1"/>
</dbReference>
<dbReference type="GO" id="GO:0009867">
    <property type="term" value="P:jasmonic acid mediated signaling pathway"/>
    <property type="evidence" value="ECO:0007669"/>
    <property type="project" value="UniProtKB-ARBA"/>
</dbReference>
<dbReference type="InterPro" id="IPR036317">
    <property type="entry name" value="Cullin_homology_sf"/>
</dbReference>
<dbReference type="Pfam" id="PF00888">
    <property type="entry name" value="Cullin"/>
    <property type="match status" value="1"/>
</dbReference>
<dbReference type="EMBL" id="JBJKTR010000001">
    <property type="protein sequence ID" value="KAL3380255.1"/>
    <property type="molecule type" value="Genomic_DNA"/>
</dbReference>
<organism evidence="9 10">
    <name type="scientific">Solanum stoloniferum</name>
    <dbReference type="NCBI Taxonomy" id="62892"/>
    <lineage>
        <taxon>Eukaryota</taxon>
        <taxon>Viridiplantae</taxon>
        <taxon>Streptophyta</taxon>
        <taxon>Embryophyta</taxon>
        <taxon>Tracheophyta</taxon>
        <taxon>Spermatophyta</taxon>
        <taxon>Magnoliopsida</taxon>
        <taxon>eudicotyledons</taxon>
        <taxon>Gunneridae</taxon>
        <taxon>Pentapetalae</taxon>
        <taxon>asterids</taxon>
        <taxon>lamiids</taxon>
        <taxon>Solanales</taxon>
        <taxon>Solanaceae</taxon>
        <taxon>Solanoideae</taxon>
        <taxon>Solaneae</taxon>
        <taxon>Solanum</taxon>
    </lineage>
</organism>
<dbReference type="PANTHER" id="PTHR11932">
    <property type="entry name" value="CULLIN"/>
    <property type="match status" value="1"/>
</dbReference>
<dbReference type="FunFam" id="1.20.1310.10:FF:000020">
    <property type="entry name" value="Cullin-1, putative"/>
    <property type="match status" value="1"/>
</dbReference>
<evidence type="ECO:0000256" key="5">
    <source>
        <dbReference type="ARBA" id="ARBA00069612"/>
    </source>
</evidence>
<comment type="caution">
    <text evidence="9">The sequence shown here is derived from an EMBL/GenBank/DDBJ whole genome shotgun (WGS) entry which is preliminary data.</text>
</comment>
<dbReference type="InterPro" id="IPR016157">
    <property type="entry name" value="Cullin_CS"/>
</dbReference>
<dbReference type="FunFam" id="1.20.1310.10:FF:000025">
    <property type="entry name" value="Cullin-1, putative"/>
    <property type="match status" value="1"/>
</dbReference>
<accession>A0ABD2VGN7</accession>
<dbReference type="PROSITE" id="PS50069">
    <property type="entry name" value="CULLIN_2"/>
    <property type="match status" value="1"/>
</dbReference>
<keyword evidence="4" id="KW-0832">Ubl conjugation</keyword>
<feature type="domain" description="Cullin family profile" evidence="8">
    <location>
        <begin position="387"/>
        <end position="617"/>
    </location>
</feature>
<evidence type="ECO:0000256" key="7">
    <source>
        <dbReference type="RuleBase" id="RU003829"/>
    </source>
</evidence>
<proteinExistence type="inferred from homology"/>
<dbReference type="EMBL" id="JBJKTR010000001">
    <property type="protein sequence ID" value="KAL3380257.1"/>
    <property type="molecule type" value="Genomic_DNA"/>
</dbReference>
<comment type="similarity">
    <text evidence="1 6 7">Belongs to the cullin family.</text>
</comment>
<dbReference type="InterPro" id="IPR059120">
    <property type="entry name" value="Cullin-like_AB"/>
</dbReference>
<evidence type="ECO:0000259" key="8">
    <source>
        <dbReference type="PROSITE" id="PS50069"/>
    </source>
</evidence>
<dbReference type="InterPro" id="IPR016158">
    <property type="entry name" value="Cullin_homology"/>
</dbReference>
<dbReference type="SMART" id="SM00884">
    <property type="entry name" value="Cullin_Nedd8"/>
    <property type="match status" value="1"/>
</dbReference>
<sequence>MNQRSTIDLEHGWDFMQRGITKLKNILEGLPEPQFSSEDYMMLYTTIYNMCTQKPPHDYSQQLYDKYREAFEEYITTTVLPSLREKHDEFMLRELVKRWSNHKVMVRWLSRFFHYLDRYFIARRSLPGLNEVGLTCFRDQVYQELNGKVRDAVISLIDQEREGEQIDRALLKNVLDIYVEIGMRLMDYYENGFEAAMLKDTMAYYSCKASNWILEDSCPNYMLKAEECLKREKDRVSHYLHSSSETKLLEKVQHELLSVYATQLLEKEHSGCHALLRDDKVEDLSRMYRLFSKIPRGLDHVANTFKQHVTAEGTALVKQAEDAASNKKAHKRDVVGLQEQVFVRKVIELHDKYLAYVNSCFQNHILFHKALKEAFELFCNKGVAGSSSTEILATFCDNILKRGGSEKLRDEAIEETLEKVVKLLAYISDKDLFAEFYRKKLARRLLFNKSANVEHERSIITKLKQQCGGQFTLKMEGMVTDLTLVRDNQARFEEYVSNNPIANPGIDLTVTVLNTGFWPSYKSFDLNLPTEMIRCVEVFKEFYQTETKHRKLTWIYSLGTCIIYGKFEPKSIELVVTTYQASALLLFNASDRLSYQEIMTQLNLSDDDVVRLLHSLSCAKYKILNKEPSTKTISPTDVFEFNSKFTDIMRRMKLPLAPVDEKKKVIENVDKDRRYAIDASIVRIMKSRKVLGYQQLVIECVKQLGRMFKPDVKAIKKRIEDLITRDYLERDKDKPNLFKYLA</sequence>
<reference evidence="9 10" key="1">
    <citation type="submission" date="2024-05" db="EMBL/GenBank/DDBJ databases">
        <title>De novo assembly of an allotetraploid wild potato.</title>
        <authorList>
            <person name="Hosaka A.J."/>
        </authorList>
    </citation>
    <scope>NUCLEOTIDE SEQUENCE [LARGE SCALE GENOMIC DNA]</scope>
    <source>
        <tissue evidence="9">Young leaves</tissue>
    </source>
</reference>
<evidence type="ECO:0000313" key="10">
    <source>
        <dbReference type="Proteomes" id="UP001627284"/>
    </source>
</evidence>
<evidence type="ECO:0000256" key="2">
    <source>
        <dbReference type="ARBA" id="ARBA00022499"/>
    </source>
</evidence>
<dbReference type="SUPFAM" id="SSF74788">
    <property type="entry name" value="Cullin repeat-like"/>
    <property type="match status" value="1"/>
</dbReference>
<evidence type="ECO:0000256" key="1">
    <source>
        <dbReference type="ARBA" id="ARBA00006019"/>
    </source>
</evidence>
<dbReference type="InterPro" id="IPR045093">
    <property type="entry name" value="Cullin"/>
</dbReference>
<dbReference type="FunFam" id="1.10.10.10:FF:000503">
    <property type="entry name" value="Cullin-1"/>
    <property type="match status" value="1"/>
</dbReference>
<dbReference type="Gene3D" id="1.10.10.10">
    <property type="entry name" value="Winged helix-like DNA-binding domain superfamily/Winged helix DNA-binding domain"/>
    <property type="match status" value="1"/>
</dbReference>
<keyword evidence="2" id="KW-1017">Isopeptide bond</keyword>
<protein>
    <recommendedName>
        <fullName evidence="5">Cullin-1</fullName>
    </recommendedName>
</protein>
<dbReference type="PROSITE" id="PS01256">
    <property type="entry name" value="CULLIN_1"/>
    <property type="match status" value="1"/>
</dbReference>
<dbReference type="InterPro" id="IPR036388">
    <property type="entry name" value="WH-like_DNA-bd_sf"/>
</dbReference>
<evidence type="ECO:0000256" key="3">
    <source>
        <dbReference type="ARBA" id="ARBA00022786"/>
    </source>
</evidence>
<dbReference type="FunFam" id="3.30.230.130:FF:000005">
    <property type="entry name" value="Cullin-1 like"/>
    <property type="match status" value="1"/>
</dbReference>
<dbReference type="Proteomes" id="UP001627284">
    <property type="component" value="Unassembled WGS sequence"/>
</dbReference>